<protein>
    <submittedName>
        <fullName evidence="1">Uncharacterized protein</fullName>
    </submittedName>
</protein>
<keyword evidence="2" id="KW-1185">Reference proteome</keyword>
<proteinExistence type="predicted"/>
<reference evidence="1" key="1">
    <citation type="submission" date="2021-04" db="EMBL/GenBank/DDBJ databases">
        <authorList>
            <person name="Chebbi M.A.C M."/>
        </authorList>
    </citation>
    <scope>NUCLEOTIDE SEQUENCE</scope>
</reference>
<sequence>MEPLLASPLPPECLLLCLGKPSLGMEMTEGCSRRRGTSLARVLSSERVTRFSMNILRPKKRASRSAAAM</sequence>
<dbReference type="AlphaFoldDB" id="A0A8J2EI65"/>
<comment type="caution">
    <text evidence="1">The sequence shown here is derived from an EMBL/GenBank/DDBJ whole genome shotgun (WGS) entry which is preliminary data.</text>
</comment>
<gene>
    <name evidence="1" type="ORF">HICCMSTLAB_LOCUS311</name>
</gene>
<organism evidence="1 2">
    <name type="scientific">Cotesia congregata</name>
    <name type="common">Parasitoid wasp</name>
    <name type="synonym">Apanteles congregatus</name>
    <dbReference type="NCBI Taxonomy" id="51543"/>
    <lineage>
        <taxon>Eukaryota</taxon>
        <taxon>Metazoa</taxon>
        <taxon>Ecdysozoa</taxon>
        <taxon>Arthropoda</taxon>
        <taxon>Hexapoda</taxon>
        <taxon>Insecta</taxon>
        <taxon>Pterygota</taxon>
        <taxon>Neoptera</taxon>
        <taxon>Endopterygota</taxon>
        <taxon>Hymenoptera</taxon>
        <taxon>Apocrita</taxon>
        <taxon>Ichneumonoidea</taxon>
        <taxon>Braconidae</taxon>
        <taxon>Microgastrinae</taxon>
        <taxon>Cotesia</taxon>
    </lineage>
</organism>
<accession>A0A8J2EI65</accession>
<evidence type="ECO:0000313" key="1">
    <source>
        <dbReference type="EMBL" id="CAG5073367.1"/>
    </source>
</evidence>
<dbReference type="Proteomes" id="UP000786811">
    <property type="component" value="Unassembled WGS sequence"/>
</dbReference>
<name>A0A8J2EI65_COTCN</name>
<evidence type="ECO:0000313" key="2">
    <source>
        <dbReference type="Proteomes" id="UP000786811"/>
    </source>
</evidence>
<dbReference type="EMBL" id="CAJNRD030001114">
    <property type="protein sequence ID" value="CAG5073367.1"/>
    <property type="molecule type" value="Genomic_DNA"/>
</dbReference>